<feature type="transmembrane region" description="Helical" evidence="1">
    <location>
        <begin position="84"/>
        <end position="117"/>
    </location>
</feature>
<keyword evidence="1" id="KW-0812">Transmembrane</keyword>
<gene>
    <name evidence="2" type="ORF">A374_07056</name>
</gene>
<comment type="caution">
    <text evidence="2">The sequence shown here is derived from an EMBL/GenBank/DDBJ whole genome shotgun (WGS) entry which is preliminary data.</text>
</comment>
<dbReference type="PATRIC" id="fig|1196324.3.peg.1444"/>
<reference evidence="2 3" key="1">
    <citation type="journal article" date="2012" name="J. Bacteriol.">
        <title>Genome of Bacillus macauensis ZFHKF-1, a Long-Chain-Forming Bacterium.</title>
        <authorList>
            <person name="Cai L."/>
            <person name="Zhang T."/>
        </authorList>
    </citation>
    <scope>NUCLEOTIDE SEQUENCE [LARGE SCALE GENOMIC DNA]</scope>
    <source>
        <strain evidence="2 3">ZFHKF-1</strain>
    </source>
</reference>
<organism evidence="2 3">
    <name type="scientific">Fictibacillus macauensis ZFHKF-1</name>
    <dbReference type="NCBI Taxonomy" id="1196324"/>
    <lineage>
        <taxon>Bacteria</taxon>
        <taxon>Bacillati</taxon>
        <taxon>Bacillota</taxon>
        <taxon>Bacilli</taxon>
        <taxon>Bacillales</taxon>
        <taxon>Fictibacillaceae</taxon>
        <taxon>Fictibacillus</taxon>
    </lineage>
</organism>
<feature type="transmembrane region" description="Helical" evidence="1">
    <location>
        <begin position="51"/>
        <end position="72"/>
    </location>
</feature>
<evidence type="ECO:0000313" key="3">
    <source>
        <dbReference type="Proteomes" id="UP000004080"/>
    </source>
</evidence>
<evidence type="ECO:0000313" key="2">
    <source>
        <dbReference type="EMBL" id="EIT86059.1"/>
    </source>
</evidence>
<name>I8AKH3_9BACL</name>
<keyword evidence="1" id="KW-1133">Transmembrane helix</keyword>
<keyword evidence="1" id="KW-0472">Membrane</keyword>
<keyword evidence="3" id="KW-1185">Reference proteome</keyword>
<dbReference type="EMBL" id="AKKV01000023">
    <property type="protein sequence ID" value="EIT86059.1"/>
    <property type="molecule type" value="Genomic_DNA"/>
</dbReference>
<proteinExistence type="predicted"/>
<sequence length="128" mass="13947">MKHKAEFILSIINASLSALGFIVLIFTSVLYNNPQIKAQVDANTAQGVQNAIIISSLFILIICILSFISIFIYRKGKNVTAISIISIVVGAITIILTQFLSIILSAMLIVTGILGLVRRKKVPVTFEQ</sequence>
<protein>
    <recommendedName>
        <fullName evidence="4">DUF4064 domain-containing protein</fullName>
    </recommendedName>
</protein>
<feature type="transmembrane region" description="Helical" evidence="1">
    <location>
        <begin position="7"/>
        <end position="31"/>
    </location>
</feature>
<evidence type="ECO:0000256" key="1">
    <source>
        <dbReference type="SAM" id="Phobius"/>
    </source>
</evidence>
<dbReference type="AlphaFoldDB" id="I8AKH3"/>
<evidence type="ECO:0008006" key="4">
    <source>
        <dbReference type="Google" id="ProtNLM"/>
    </source>
</evidence>
<accession>I8AKH3</accession>
<dbReference type="RefSeq" id="WP_007201508.1">
    <property type="nucleotide sequence ID" value="NZ_AKKV01000023.1"/>
</dbReference>
<dbReference type="Proteomes" id="UP000004080">
    <property type="component" value="Unassembled WGS sequence"/>
</dbReference>